<dbReference type="RefSeq" id="WP_013863137.1">
    <property type="nucleotide sequence ID" value="NC_015635.1"/>
</dbReference>
<feature type="transmembrane region" description="Helical" evidence="2">
    <location>
        <begin position="177"/>
        <end position="197"/>
    </location>
</feature>
<protein>
    <submittedName>
        <fullName evidence="3">Putative drug resistance transporter</fullName>
    </submittedName>
</protein>
<name>F5XEP9_MICPN</name>
<gene>
    <name evidence="3" type="ordered locus">MLP_22510</name>
</gene>
<dbReference type="KEGG" id="mph:MLP_22510"/>
<feature type="transmembrane region" description="Helical" evidence="2">
    <location>
        <begin position="249"/>
        <end position="272"/>
    </location>
</feature>
<dbReference type="PANTHER" id="PTHR23542:SF1">
    <property type="entry name" value="MAJOR FACILITATOR SUPERFAMILY (MFS) PROFILE DOMAIN-CONTAINING PROTEIN"/>
    <property type="match status" value="1"/>
</dbReference>
<sequence length="425" mass="43002">MAAGFGAYRQVLGTREARAFTAAGFLARLPMSMTGLGIVMLVSITSGSYGRAGLVTAVAILTTAIASPVWGRLIDRIGQAPVLIAAAIIYNVSVGALIATVQLDAPLALTLVAAFGTGLGFSSAGACVRARWSHRYHGDPLLNTAFSWEAVLDEVVFIVGPVLATFLATALHPTLGLATGGVVGLVGAIALAAQRASEPPRVTRSGRRQAASRLDPRVLVPISLACAALGMLFGGMEVVIIAFADQAGILQYAGVILMFWAGGSLVAGIVTGTITWTASPAKRFRIGAVFLALSLAPLPFVMHPLPTAGLLILSGLTVAPTLIASVAVTQSLVPADRLTEALGWTSMGLAGGVGLGAAALGRVIDTGGAQAGFFGVVVAGLVLVVAALCVRTRPGVPNADDSVDFAADGPTAGSADPAPIVRPDR</sequence>
<dbReference type="HOGENOM" id="CLU_033532_0_1_11"/>
<feature type="transmembrane region" description="Helical" evidence="2">
    <location>
        <begin position="25"/>
        <end position="46"/>
    </location>
</feature>
<dbReference type="Pfam" id="PF07690">
    <property type="entry name" value="MFS_1"/>
    <property type="match status" value="1"/>
</dbReference>
<feature type="transmembrane region" description="Helical" evidence="2">
    <location>
        <begin position="341"/>
        <end position="364"/>
    </location>
</feature>
<keyword evidence="2" id="KW-0472">Membrane</keyword>
<dbReference type="eggNOG" id="COG0477">
    <property type="taxonomic scope" value="Bacteria"/>
</dbReference>
<evidence type="ECO:0000313" key="4">
    <source>
        <dbReference type="Proteomes" id="UP000007947"/>
    </source>
</evidence>
<feature type="transmembrane region" description="Helical" evidence="2">
    <location>
        <begin position="370"/>
        <end position="390"/>
    </location>
</feature>
<evidence type="ECO:0000313" key="3">
    <source>
        <dbReference type="EMBL" id="BAK35265.1"/>
    </source>
</evidence>
<accession>F5XEP9</accession>
<feature type="transmembrane region" description="Helical" evidence="2">
    <location>
        <begin position="218"/>
        <end position="243"/>
    </location>
</feature>
<reference evidence="3 4" key="1">
    <citation type="submission" date="2011-05" db="EMBL/GenBank/DDBJ databases">
        <title>Whole genome sequence of Microlunatus phosphovorus NM-1.</title>
        <authorList>
            <person name="Hosoyama A."/>
            <person name="Sasaki K."/>
            <person name="Harada T."/>
            <person name="Igarashi R."/>
            <person name="Kawakoshi A."/>
            <person name="Sasagawa M."/>
            <person name="Fukada J."/>
            <person name="Nakamura S."/>
            <person name="Katano Y."/>
            <person name="Hanada S."/>
            <person name="Kamagata Y."/>
            <person name="Nakamura N."/>
            <person name="Yamazaki S."/>
            <person name="Fujita N."/>
        </authorList>
    </citation>
    <scope>NUCLEOTIDE SEQUENCE [LARGE SCALE GENOMIC DNA]</scope>
    <source>
        <strain evidence="4">ATCC 700054 / DSM 10555 / JCM 9379 / NBRC 101784 / NCIMB 13414 / VKM Ac-1990 / NM-1</strain>
    </source>
</reference>
<feature type="transmembrane region" description="Helical" evidence="2">
    <location>
        <begin position="284"/>
        <end position="302"/>
    </location>
</feature>
<dbReference type="InterPro" id="IPR011701">
    <property type="entry name" value="MFS"/>
</dbReference>
<proteinExistence type="predicted"/>
<dbReference type="InterPro" id="IPR036259">
    <property type="entry name" value="MFS_trans_sf"/>
</dbReference>
<dbReference type="STRING" id="1032480.MLP_22510"/>
<feature type="transmembrane region" description="Helical" evidence="2">
    <location>
        <begin position="52"/>
        <end position="70"/>
    </location>
</feature>
<keyword evidence="4" id="KW-1185">Reference proteome</keyword>
<keyword evidence="2" id="KW-0812">Transmembrane</keyword>
<feature type="transmembrane region" description="Helical" evidence="2">
    <location>
        <begin position="107"/>
        <end position="130"/>
    </location>
</feature>
<dbReference type="Proteomes" id="UP000007947">
    <property type="component" value="Chromosome"/>
</dbReference>
<feature type="region of interest" description="Disordered" evidence="1">
    <location>
        <begin position="400"/>
        <end position="425"/>
    </location>
</feature>
<dbReference type="EMBL" id="AP012204">
    <property type="protein sequence ID" value="BAK35265.1"/>
    <property type="molecule type" value="Genomic_DNA"/>
</dbReference>
<dbReference type="GO" id="GO:0022857">
    <property type="term" value="F:transmembrane transporter activity"/>
    <property type="evidence" value="ECO:0007669"/>
    <property type="project" value="InterPro"/>
</dbReference>
<evidence type="ECO:0000256" key="2">
    <source>
        <dbReference type="SAM" id="Phobius"/>
    </source>
</evidence>
<dbReference type="Gene3D" id="1.20.1250.20">
    <property type="entry name" value="MFS general substrate transporter like domains"/>
    <property type="match status" value="1"/>
</dbReference>
<dbReference type="AlphaFoldDB" id="F5XEP9"/>
<organism evidence="3 4">
    <name type="scientific">Microlunatus phosphovorus (strain ATCC 700054 / DSM 10555 / JCM 9379 / NBRC 101784 / NCIMB 13414 / VKM Ac-1990 / NM-1)</name>
    <dbReference type="NCBI Taxonomy" id="1032480"/>
    <lineage>
        <taxon>Bacteria</taxon>
        <taxon>Bacillati</taxon>
        <taxon>Actinomycetota</taxon>
        <taxon>Actinomycetes</taxon>
        <taxon>Propionibacteriales</taxon>
        <taxon>Propionibacteriaceae</taxon>
        <taxon>Microlunatus</taxon>
    </lineage>
</organism>
<feature type="transmembrane region" description="Helical" evidence="2">
    <location>
        <begin position="308"/>
        <end position="329"/>
    </location>
</feature>
<keyword evidence="2" id="KW-1133">Transmembrane helix</keyword>
<feature type="transmembrane region" description="Helical" evidence="2">
    <location>
        <begin position="82"/>
        <end position="101"/>
    </location>
</feature>
<evidence type="ECO:0000256" key="1">
    <source>
        <dbReference type="SAM" id="MobiDB-lite"/>
    </source>
</evidence>
<dbReference type="PANTHER" id="PTHR23542">
    <property type="match status" value="1"/>
</dbReference>
<dbReference type="SUPFAM" id="SSF103473">
    <property type="entry name" value="MFS general substrate transporter"/>
    <property type="match status" value="1"/>
</dbReference>
<feature type="transmembrane region" description="Helical" evidence="2">
    <location>
        <begin position="151"/>
        <end position="171"/>
    </location>
</feature>